<name>A0A3M4M1Z9_PSECI</name>
<evidence type="ECO:0000313" key="3">
    <source>
        <dbReference type="Proteomes" id="UP000277236"/>
    </source>
</evidence>
<gene>
    <name evidence="2" type="ORF">ALQ04_04083</name>
</gene>
<evidence type="ECO:0000256" key="1">
    <source>
        <dbReference type="SAM" id="SignalP"/>
    </source>
</evidence>
<feature type="chain" id="PRO_5018335452" description="Lipoprotein" evidence="1">
    <location>
        <begin position="22"/>
        <end position="130"/>
    </location>
</feature>
<protein>
    <recommendedName>
        <fullName evidence="4">Lipoprotein</fullName>
    </recommendedName>
</protein>
<evidence type="ECO:0008006" key="4">
    <source>
        <dbReference type="Google" id="ProtNLM"/>
    </source>
</evidence>
<keyword evidence="1" id="KW-0732">Signal</keyword>
<dbReference type="PROSITE" id="PS51257">
    <property type="entry name" value="PROKAR_LIPOPROTEIN"/>
    <property type="match status" value="1"/>
</dbReference>
<feature type="signal peptide" evidence="1">
    <location>
        <begin position="1"/>
        <end position="21"/>
    </location>
</feature>
<reference evidence="2 3" key="1">
    <citation type="submission" date="2018-08" db="EMBL/GenBank/DDBJ databases">
        <title>Recombination of ecologically and evolutionarily significant loci maintains genetic cohesion in the Pseudomonas syringae species complex.</title>
        <authorList>
            <person name="Dillon M."/>
            <person name="Thakur S."/>
            <person name="Almeida R.N.D."/>
            <person name="Weir B.S."/>
            <person name="Guttman D.S."/>
        </authorList>
    </citation>
    <scope>NUCLEOTIDE SEQUENCE [LARGE SCALE GENOMIC DNA]</scope>
    <source>
        <strain evidence="2 3">ICMP 3353</strain>
    </source>
</reference>
<dbReference type="EMBL" id="RBRE01000035">
    <property type="protein sequence ID" value="RMQ47729.1"/>
    <property type="molecule type" value="Genomic_DNA"/>
</dbReference>
<sequence length="130" mass="14198">MSTAMNKTIPLLMCLSVLLVACGPDTSLSSLPSPNGQYHVEVRKCPEAGSIAWSEKLQVSVLASGVSAKCQDATHALVQFDALVQEDQLQLAWMTDTQLRAWYPGINPDYGPDRITRKANVPVEVVFTEH</sequence>
<accession>A0A3M4M1Z9</accession>
<dbReference type="AlphaFoldDB" id="A0A3M4M1Z9"/>
<comment type="caution">
    <text evidence="2">The sequence shown here is derived from an EMBL/GenBank/DDBJ whole genome shotgun (WGS) entry which is preliminary data.</text>
</comment>
<proteinExistence type="predicted"/>
<evidence type="ECO:0000313" key="2">
    <source>
        <dbReference type="EMBL" id="RMQ47729.1"/>
    </source>
</evidence>
<organism evidence="2 3">
    <name type="scientific">Pseudomonas cichorii</name>
    <dbReference type="NCBI Taxonomy" id="36746"/>
    <lineage>
        <taxon>Bacteria</taxon>
        <taxon>Pseudomonadati</taxon>
        <taxon>Pseudomonadota</taxon>
        <taxon>Gammaproteobacteria</taxon>
        <taxon>Pseudomonadales</taxon>
        <taxon>Pseudomonadaceae</taxon>
        <taxon>Pseudomonas</taxon>
    </lineage>
</organism>
<dbReference type="Proteomes" id="UP000277236">
    <property type="component" value="Unassembled WGS sequence"/>
</dbReference>